<dbReference type="CDD" id="cd16936">
    <property type="entry name" value="HATPase_RsbW-like"/>
    <property type="match status" value="1"/>
</dbReference>
<dbReference type="Pfam" id="PF13581">
    <property type="entry name" value="HATPase_c_2"/>
    <property type="match status" value="1"/>
</dbReference>
<protein>
    <submittedName>
        <fullName evidence="3">ATP-binding protein</fullName>
    </submittedName>
</protein>
<dbReference type="InterPro" id="IPR050267">
    <property type="entry name" value="Anti-sigma-factor_SerPK"/>
</dbReference>
<dbReference type="GO" id="GO:0004674">
    <property type="term" value="F:protein serine/threonine kinase activity"/>
    <property type="evidence" value="ECO:0007669"/>
    <property type="project" value="UniProtKB-KW"/>
</dbReference>
<gene>
    <name evidence="3" type="ORF">NIES2119_04385</name>
</gene>
<evidence type="ECO:0000313" key="3">
    <source>
        <dbReference type="EMBL" id="OKH40162.1"/>
    </source>
</evidence>
<keyword evidence="3" id="KW-0547">Nucleotide-binding</keyword>
<evidence type="ECO:0000313" key="4">
    <source>
        <dbReference type="Proteomes" id="UP000185860"/>
    </source>
</evidence>
<sequence>MKWWNRQGIFVKENLTVKSDITFLNQVLSWFDELCFRNQSKLSWLASKSDRQYIPLDEIKLALDEGFTNAVRHAHENLPPDTPIEIQFAIWDDRIEIRIWDRGEPFDPNTLPEPPPGSLQEGGFGWSLIRRLTDRVSYERDEDGRNCLLLVKQKP</sequence>
<organism evidence="3 4">
    <name type="scientific">[Phormidium ambiguum] IAM M-71</name>
    <dbReference type="NCBI Taxonomy" id="454136"/>
    <lineage>
        <taxon>Bacteria</taxon>
        <taxon>Bacillati</taxon>
        <taxon>Cyanobacteriota</taxon>
        <taxon>Cyanophyceae</taxon>
        <taxon>Oscillatoriophycideae</taxon>
        <taxon>Aerosakkonematales</taxon>
        <taxon>Aerosakkonemataceae</taxon>
        <taxon>Floridanema</taxon>
    </lineage>
</organism>
<keyword evidence="3" id="KW-0067">ATP-binding</keyword>
<dbReference type="AlphaFoldDB" id="A0A1U7IS14"/>
<name>A0A1U7IS14_9CYAN</name>
<accession>A0A1U7IS14</accession>
<dbReference type="SUPFAM" id="SSF55874">
    <property type="entry name" value="ATPase domain of HSP90 chaperone/DNA topoisomerase II/histidine kinase"/>
    <property type="match status" value="1"/>
</dbReference>
<dbReference type="PANTHER" id="PTHR35526">
    <property type="entry name" value="ANTI-SIGMA-F FACTOR RSBW-RELATED"/>
    <property type="match status" value="1"/>
</dbReference>
<reference evidence="3 4" key="1">
    <citation type="submission" date="2016-11" db="EMBL/GenBank/DDBJ databases">
        <title>Draft Genome Sequences of Nine Cyanobacterial Strains from Diverse Habitats.</title>
        <authorList>
            <person name="Zhu T."/>
            <person name="Hou S."/>
            <person name="Lu X."/>
            <person name="Hess W.R."/>
        </authorList>
    </citation>
    <scope>NUCLEOTIDE SEQUENCE [LARGE SCALE GENOMIC DNA]</scope>
    <source>
        <strain evidence="3 4">IAM M-71</strain>
    </source>
</reference>
<keyword evidence="1" id="KW-0808">Transferase</keyword>
<dbReference type="InterPro" id="IPR003594">
    <property type="entry name" value="HATPase_dom"/>
</dbReference>
<feature type="domain" description="Histidine kinase/HSP90-like ATPase" evidence="2">
    <location>
        <begin position="56"/>
        <end position="152"/>
    </location>
</feature>
<dbReference type="STRING" id="454136.NIES2119_04385"/>
<dbReference type="OrthoDB" id="424943at2"/>
<keyword evidence="1" id="KW-0418">Kinase</keyword>
<dbReference type="Proteomes" id="UP000185860">
    <property type="component" value="Unassembled WGS sequence"/>
</dbReference>
<keyword evidence="1" id="KW-0723">Serine/threonine-protein kinase</keyword>
<dbReference type="Gene3D" id="3.30.565.10">
    <property type="entry name" value="Histidine kinase-like ATPase, C-terminal domain"/>
    <property type="match status" value="1"/>
</dbReference>
<evidence type="ECO:0000256" key="1">
    <source>
        <dbReference type="ARBA" id="ARBA00022527"/>
    </source>
</evidence>
<dbReference type="GO" id="GO:0005524">
    <property type="term" value="F:ATP binding"/>
    <property type="evidence" value="ECO:0007669"/>
    <property type="project" value="UniProtKB-KW"/>
</dbReference>
<dbReference type="PANTHER" id="PTHR35526:SF3">
    <property type="entry name" value="ANTI-SIGMA-F FACTOR RSBW"/>
    <property type="match status" value="1"/>
</dbReference>
<evidence type="ECO:0000259" key="2">
    <source>
        <dbReference type="Pfam" id="PF13581"/>
    </source>
</evidence>
<dbReference type="InterPro" id="IPR036890">
    <property type="entry name" value="HATPase_C_sf"/>
</dbReference>
<proteinExistence type="predicted"/>
<dbReference type="EMBL" id="MRCE01000003">
    <property type="protein sequence ID" value="OKH40162.1"/>
    <property type="molecule type" value="Genomic_DNA"/>
</dbReference>
<comment type="caution">
    <text evidence="3">The sequence shown here is derived from an EMBL/GenBank/DDBJ whole genome shotgun (WGS) entry which is preliminary data.</text>
</comment>
<dbReference type="RefSeq" id="WP_073592225.1">
    <property type="nucleotide sequence ID" value="NZ_MRCE01000003.1"/>
</dbReference>